<evidence type="ECO:0000313" key="2">
    <source>
        <dbReference type="EMBL" id="TDD94973.1"/>
    </source>
</evidence>
<name>A0A4R5C9U7_9ACTN</name>
<evidence type="ECO:0000313" key="3">
    <source>
        <dbReference type="Proteomes" id="UP000294513"/>
    </source>
</evidence>
<proteinExistence type="predicted"/>
<sequence>MSFDATPPARWRRSTRCGASNGCVEIARIDGEVISVRDSHGANEGAAYRLEFGPGEWRAFTDEVKGGRHDRP</sequence>
<comment type="caution">
    <text evidence="2">The sequence shown here is derived from an EMBL/GenBank/DDBJ whole genome shotgun (WGS) entry which is preliminary data.</text>
</comment>
<dbReference type="OrthoDB" id="3542928at2"/>
<keyword evidence="3" id="KW-1185">Reference proteome</keyword>
<protein>
    <submittedName>
        <fullName evidence="2">DUF397 domain-containing protein</fullName>
    </submittedName>
</protein>
<accession>A0A4R5C9U7</accession>
<gene>
    <name evidence="2" type="ORF">E1298_05880</name>
</gene>
<feature type="domain" description="DUF397" evidence="1">
    <location>
        <begin position="9"/>
        <end position="65"/>
    </location>
</feature>
<dbReference type="AlphaFoldDB" id="A0A4R5C9U7"/>
<dbReference type="Pfam" id="PF04149">
    <property type="entry name" value="DUF397"/>
    <property type="match status" value="1"/>
</dbReference>
<reference evidence="2 3" key="1">
    <citation type="submission" date="2019-03" db="EMBL/GenBank/DDBJ databases">
        <title>Draft genome sequences of novel Actinobacteria.</title>
        <authorList>
            <person name="Sahin N."/>
            <person name="Ay H."/>
            <person name="Saygin H."/>
        </authorList>
    </citation>
    <scope>NUCLEOTIDE SEQUENCE [LARGE SCALE GENOMIC DNA]</scope>
    <source>
        <strain evidence="2 3">H3C3</strain>
    </source>
</reference>
<dbReference type="InterPro" id="IPR007278">
    <property type="entry name" value="DUF397"/>
</dbReference>
<dbReference type="EMBL" id="SMKU01000015">
    <property type="protein sequence ID" value="TDD94973.1"/>
    <property type="molecule type" value="Genomic_DNA"/>
</dbReference>
<organism evidence="2 3">
    <name type="scientific">Actinomadura rubrisoli</name>
    <dbReference type="NCBI Taxonomy" id="2530368"/>
    <lineage>
        <taxon>Bacteria</taxon>
        <taxon>Bacillati</taxon>
        <taxon>Actinomycetota</taxon>
        <taxon>Actinomycetes</taxon>
        <taxon>Streptosporangiales</taxon>
        <taxon>Thermomonosporaceae</taxon>
        <taxon>Actinomadura</taxon>
    </lineage>
</organism>
<evidence type="ECO:0000259" key="1">
    <source>
        <dbReference type="Pfam" id="PF04149"/>
    </source>
</evidence>
<dbReference type="Proteomes" id="UP000294513">
    <property type="component" value="Unassembled WGS sequence"/>
</dbReference>